<dbReference type="GO" id="GO:0005524">
    <property type="term" value="F:ATP binding"/>
    <property type="evidence" value="ECO:0007669"/>
    <property type="project" value="InterPro"/>
</dbReference>
<keyword evidence="2" id="KW-0812">Transmembrane</keyword>
<keyword evidence="4" id="KW-0808">Transferase</keyword>
<dbReference type="PROSITE" id="PS50011">
    <property type="entry name" value="PROTEIN_KINASE_DOM"/>
    <property type="match status" value="1"/>
</dbReference>
<feature type="domain" description="Protein kinase" evidence="3">
    <location>
        <begin position="18"/>
        <end position="275"/>
    </location>
</feature>
<comment type="caution">
    <text evidence="4">The sequence shown here is derived from an EMBL/GenBank/DDBJ whole genome shotgun (WGS) entry which is preliminary data.</text>
</comment>
<dbReference type="Pfam" id="PF00069">
    <property type="entry name" value="Pkinase"/>
    <property type="match status" value="1"/>
</dbReference>
<name>A0A5J4VUY7_9EUKA</name>
<reference evidence="4 5" key="1">
    <citation type="submission" date="2019-03" db="EMBL/GenBank/DDBJ databases">
        <title>Single cell metagenomics reveals metabolic interactions within the superorganism composed of flagellate Streblomastix strix and complex community of Bacteroidetes bacteria on its surface.</title>
        <authorList>
            <person name="Treitli S.C."/>
            <person name="Kolisko M."/>
            <person name="Husnik F."/>
            <person name="Keeling P."/>
            <person name="Hampl V."/>
        </authorList>
    </citation>
    <scope>NUCLEOTIDE SEQUENCE [LARGE SCALE GENOMIC DNA]</scope>
    <source>
        <strain evidence="4">ST1C</strain>
    </source>
</reference>
<dbReference type="Proteomes" id="UP000324800">
    <property type="component" value="Unassembled WGS sequence"/>
</dbReference>
<feature type="transmembrane region" description="Helical" evidence="2">
    <location>
        <begin position="503"/>
        <end position="523"/>
    </location>
</feature>
<dbReference type="EC" id="2.7.11.1" evidence="1"/>
<evidence type="ECO:0000259" key="3">
    <source>
        <dbReference type="PROSITE" id="PS50011"/>
    </source>
</evidence>
<keyword evidence="2" id="KW-0472">Membrane</keyword>
<dbReference type="EMBL" id="SNRW01004916">
    <property type="protein sequence ID" value="KAA6386200.1"/>
    <property type="molecule type" value="Genomic_DNA"/>
</dbReference>
<dbReference type="SUPFAM" id="SSF56112">
    <property type="entry name" value="Protein kinase-like (PK-like)"/>
    <property type="match status" value="1"/>
</dbReference>
<proteinExistence type="predicted"/>
<evidence type="ECO:0000313" key="5">
    <source>
        <dbReference type="Proteomes" id="UP000324800"/>
    </source>
</evidence>
<accession>A0A5J4VUY7</accession>
<keyword evidence="2" id="KW-1133">Transmembrane helix</keyword>
<dbReference type="InterPro" id="IPR000719">
    <property type="entry name" value="Prot_kinase_dom"/>
</dbReference>
<protein>
    <recommendedName>
        <fullName evidence="1">non-specific serine/threonine protein kinase</fullName>
        <ecNumber evidence="1">2.7.11.1</ecNumber>
    </recommendedName>
</protein>
<dbReference type="AlphaFoldDB" id="A0A5J4VUY7"/>
<evidence type="ECO:0000256" key="2">
    <source>
        <dbReference type="SAM" id="Phobius"/>
    </source>
</evidence>
<dbReference type="SMART" id="SM00220">
    <property type="entry name" value="S_TKc"/>
    <property type="match status" value="1"/>
</dbReference>
<sequence length="527" mass="60879">MKSEDIALNVGDIINDTYKLVRKISQGKRCTIFCAVDKQMQQVAIKAEKDIQGQTAVCIEGAIIKILGNSNYIPKIFQYGSYKNYKFLAQQLLGPNLIDMVNYKKPFKFNLHSILKFGIQAIEALRVVHSKGFIHRDIKPGNFLIGNTKNTSGIFYLTDFRLCKKIHKVNGIIAKPTHKANFRGALMYASLNAHHLDELGRNDDLISLLYILVEFHNGMLPWTDVGDEKIERFKFTFHGHKLLKHLPKQFLEFETHILSLDYTTDPDYEYLTSLLKQAAEENKVDLNAPFEWELEMNNERDRIMKHHVANQVKSGQLSPDPSRSIFPPIRRSSSTNFRPNNLQLQLNSNKNRRSSIQIQPRLISKASTVQEFLSVLDSLTGVESDQNFNPFEPDIQNEYRSIFRQDSYVEQFVDEMKVNDIDKKKMDQDWIAYLEQAVQNNSKDGFDNTDIAERDDIILSDTAISENNKSDFGHQYNNSSQKSFNNFASEKDDPFNIYSPTTAIFIIIFIIIIIFFFFFFIIIEKFA</sequence>
<dbReference type="InterPro" id="IPR011009">
    <property type="entry name" value="Kinase-like_dom_sf"/>
</dbReference>
<gene>
    <name evidence="4" type="ORF">EZS28_018274</name>
</gene>
<dbReference type="InterPro" id="IPR008271">
    <property type="entry name" value="Ser/Thr_kinase_AS"/>
</dbReference>
<dbReference type="PROSITE" id="PS00108">
    <property type="entry name" value="PROTEIN_KINASE_ST"/>
    <property type="match status" value="1"/>
</dbReference>
<dbReference type="GO" id="GO:0004674">
    <property type="term" value="F:protein serine/threonine kinase activity"/>
    <property type="evidence" value="ECO:0007669"/>
    <property type="project" value="UniProtKB-EC"/>
</dbReference>
<dbReference type="Gene3D" id="1.10.510.10">
    <property type="entry name" value="Transferase(Phosphotransferase) domain 1"/>
    <property type="match status" value="1"/>
</dbReference>
<evidence type="ECO:0000256" key="1">
    <source>
        <dbReference type="ARBA" id="ARBA00012513"/>
    </source>
</evidence>
<dbReference type="InterPro" id="IPR050235">
    <property type="entry name" value="CK1_Ser-Thr_kinase"/>
</dbReference>
<evidence type="ECO:0000313" key="4">
    <source>
        <dbReference type="EMBL" id="KAA6386200.1"/>
    </source>
</evidence>
<keyword evidence="4" id="KW-0418">Kinase</keyword>
<dbReference type="PANTHER" id="PTHR11909">
    <property type="entry name" value="CASEIN KINASE-RELATED"/>
    <property type="match status" value="1"/>
</dbReference>
<dbReference type="OrthoDB" id="5979581at2759"/>
<organism evidence="4 5">
    <name type="scientific">Streblomastix strix</name>
    <dbReference type="NCBI Taxonomy" id="222440"/>
    <lineage>
        <taxon>Eukaryota</taxon>
        <taxon>Metamonada</taxon>
        <taxon>Preaxostyla</taxon>
        <taxon>Oxymonadida</taxon>
        <taxon>Streblomastigidae</taxon>
        <taxon>Streblomastix</taxon>
    </lineage>
</organism>